<sequence length="100" mass="10993">MTFAAKISDIPDWGKKIVTVNGQEILLVKAKGAVYACETECPHQGAPLSGALVKDAEHLSCQRHGYRFNLKTGACKEFPEYTLKIYPVRIEGDDVLVELG</sequence>
<evidence type="ECO:0000259" key="5">
    <source>
        <dbReference type="PROSITE" id="PS51296"/>
    </source>
</evidence>
<feature type="domain" description="Rieske" evidence="5">
    <location>
        <begin position="2"/>
        <end position="97"/>
    </location>
</feature>
<gene>
    <name evidence="6" type="ORF">GURASL_02960</name>
</gene>
<dbReference type="SUPFAM" id="SSF50022">
    <property type="entry name" value="ISP domain"/>
    <property type="match status" value="1"/>
</dbReference>
<dbReference type="Pfam" id="PF00355">
    <property type="entry name" value="Rieske"/>
    <property type="match status" value="1"/>
</dbReference>
<dbReference type="CDD" id="cd03467">
    <property type="entry name" value="Rieske"/>
    <property type="match status" value="1"/>
</dbReference>
<dbReference type="PROSITE" id="PS51296">
    <property type="entry name" value="RIESKE"/>
    <property type="match status" value="1"/>
</dbReference>
<accession>A0ABN6VMI9</accession>
<dbReference type="InterPro" id="IPR036922">
    <property type="entry name" value="Rieske_2Fe-2S_sf"/>
</dbReference>
<evidence type="ECO:0000256" key="3">
    <source>
        <dbReference type="ARBA" id="ARBA00023004"/>
    </source>
</evidence>
<keyword evidence="3" id="KW-0408">Iron</keyword>
<dbReference type="EMBL" id="AP027151">
    <property type="protein sequence ID" value="BDV41373.1"/>
    <property type="molecule type" value="Genomic_DNA"/>
</dbReference>
<dbReference type="RefSeq" id="WP_282001357.1">
    <property type="nucleotide sequence ID" value="NZ_AP027151.1"/>
</dbReference>
<keyword evidence="2" id="KW-0479">Metal-binding</keyword>
<keyword evidence="7" id="KW-1185">Reference proteome</keyword>
<evidence type="ECO:0000313" key="7">
    <source>
        <dbReference type="Proteomes" id="UP001317705"/>
    </source>
</evidence>
<protein>
    <submittedName>
        <fullName evidence="6">(2Fe-2S) ferredoxin</fullName>
    </submittedName>
</protein>
<evidence type="ECO:0000256" key="4">
    <source>
        <dbReference type="ARBA" id="ARBA00023014"/>
    </source>
</evidence>
<organism evidence="6 7">
    <name type="scientific">Geotalea uraniireducens</name>
    <dbReference type="NCBI Taxonomy" id="351604"/>
    <lineage>
        <taxon>Bacteria</taxon>
        <taxon>Pseudomonadati</taxon>
        <taxon>Thermodesulfobacteriota</taxon>
        <taxon>Desulfuromonadia</taxon>
        <taxon>Geobacterales</taxon>
        <taxon>Geobacteraceae</taxon>
        <taxon>Geotalea</taxon>
    </lineage>
</organism>
<reference evidence="6 7" key="1">
    <citation type="submission" date="2022-12" db="EMBL/GenBank/DDBJ databases">
        <title>Polyphasic characterization of Geotalea uranireducens NIT-SL11 newly isolated from a complex of sewage sludge and microbially reduced graphene oxide.</title>
        <authorList>
            <person name="Xie L."/>
            <person name="Yoshida N."/>
            <person name="Meng L."/>
        </authorList>
    </citation>
    <scope>NUCLEOTIDE SEQUENCE [LARGE SCALE GENOMIC DNA]</scope>
    <source>
        <strain evidence="6 7">NIT-SL11</strain>
    </source>
</reference>
<dbReference type="InterPro" id="IPR017941">
    <property type="entry name" value="Rieske_2Fe-2S"/>
</dbReference>
<dbReference type="Gene3D" id="2.102.10.10">
    <property type="entry name" value="Rieske [2Fe-2S] iron-sulphur domain"/>
    <property type="match status" value="1"/>
</dbReference>
<dbReference type="PANTHER" id="PTHR21496">
    <property type="entry name" value="FERREDOXIN-RELATED"/>
    <property type="match status" value="1"/>
</dbReference>
<name>A0ABN6VMI9_9BACT</name>
<dbReference type="PANTHER" id="PTHR21496:SF23">
    <property type="entry name" value="3-PHENYLPROPIONATE_CINNAMIC ACID DIOXYGENASE FERREDOXIN SUBUNIT"/>
    <property type="match status" value="1"/>
</dbReference>
<evidence type="ECO:0000256" key="2">
    <source>
        <dbReference type="ARBA" id="ARBA00022723"/>
    </source>
</evidence>
<keyword evidence="4" id="KW-0411">Iron-sulfur</keyword>
<evidence type="ECO:0000313" key="6">
    <source>
        <dbReference type="EMBL" id="BDV41373.1"/>
    </source>
</evidence>
<proteinExistence type="predicted"/>
<dbReference type="Proteomes" id="UP001317705">
    <property type="component" value="Chromosome"/>
</dbReference>
<evidence type="ECO:0000256" key="1">
    <source>
        <dbReference type="ARBA" id="ARBA00022714"/>
    </source>
</evidence>
<keyword evidence="1" id="KW-0001">2Fe-2S</keyword>